<evidence type="ECO:0000313" key="3">
    <source>
        <dbReference type="Proteomes" id="UP000190188"/>
    </source>
</evidence>
<dbReference type="STRING" id="1324314.BVG16_30875"/>
<organism evidence="2 3">
    <name type="scientific">Paenibacillus selenitireducens</name>
    <dbReference type="NCBI Taxonomy" id="1324314"/>
    <lineage>
        <taxon>Bacteria</taxon>
        <taxon>Bacillati</taxon>
        <taxon>Bacillota</taxon>
        <taxon>Bacilli</taxon>
        <taxon>Bacillales</taxon>
        <taxon>Paenibacillaceae</taxon>
        <taxon>Paenibacillus</taxon>
    </lineage>
</organism>
<reference evidence="2 3" key="1">
    <citation type="submission" date="2017-01" db="EMBL/GenBank/DDBJ databases">
        <title>Genome analysis of Paenibacillus selenitrireducens ES3-24.</title>
        <authorList>
            <person name="Xu D."/>
            <person name="Yao R."/>
            <person name="Zheng S."/>
        </authorList>
    </citation>
    <scope>NUCLEOTIDE SEQUENCE [LARGE SCALE GENOMIC DNA]</scope>
    <source>
        <strain evidence="2 3">ES3-24</strain>
    </source>
</reference>
<dbReference type="AlphaFoldDB" id="A0A1T2WZR6"/>
<proteinExistence type="predicted"/>
<dbReference type="Proteomes" id="UP000190188">
    <property type="component" value="Unassembled WGS sequence"/>
</dbReference>
<dbReference type="SUPFAM" id="SSF53335">
    <property type="entry name" value="S-adenosyl-L-methionine-dependent methyltransferases"/>
    <property type="match status" value="1"/>
</dbReference>
<dbReference type="CDD" id="cd02440">
    <property type="entry name" value="AdoMet_MTases"/>
    <property type="match status" value="1"/>
</dbReference>
<gene>
    <name evidence="2" type="ORF">BVG16_30875</name>
</gene>
<dbReference type="InterPro" id="IPR029063">
    <property type="entry name" value="SAM-dependent_MTases_sf"/>
</dbReference>
<evidence type="ECO:0000313" key="2">
    <source>
        <dbReference type="EMBL" id="OPA73071.1"/>
    </source>
</evidence>
<dbReference type="OrthoDB" id="9808140at2"/>
<evidence type="ECO:0000259" key="1">
    <source>
        <dbReference type="Pfam" id="PF13649"/>
    </source>
</evidence>
<dbReference type="Pfam" id="PF13649">
    <property type="entry name" value="Methyltransf_25"/>
    <property type="match status" value="1"/>
</dbReference>
<sequence>MEGAHVTLVDYSEKALENSRLAFQQANCDGTFVLSDIRRLQAPNNQYDLTWNAGVIEHFTFDEKVTILKEMVV</sequence>
<keyword evidence="3" id="KW-1185">Reference proteome</keyword>
<dbReference type="Gene3D" id="3.40.50.150">
    <property type="entry name" value="Vaccinia Virus protein VP39"/>
    <property type="match status" value="1"/>
</dbReference>
<dbReference type="InterPro" id="IPR041698">
    <property type="entry name" value="Methyltransf_25"/>
</dbReference>
<comment type="caution">
    <text evidence="2">The sequence shown here is derived from an EMBL/GenBank/DDBJ whole genome shotgun (WGS) entry which is preliminary data.</text>
</comment>
<dbReference type="EMBL" id="MSZX01000023">
    <property type="protein sequence ID" value="OPA73071.1"/>
    <property type="molecule type" value="Genomic_DNA"/>
</dbReference>
<name>A0A1T2WZR6_9BACL</name>
<protein>
    <recommendedName>
        <fullName evidence="1">Methyltransferase domain-containing protein</fullName>
    </recommendedName>
</protein>
<accession>A0A1T2WZR6</accession>
<feature type="domain" description="Methyltransferase" evidence="1">
    <location>
        <begin position="4"/>
        <end position="71"/>
    </location>
</feature>